<dbReference type="EMBL" id="ML208267">
    <property type="protein sequence ID" value="TFK74536.1"/>
    <property type="molecule type" value="Genomic_DNA"/>
</dbReference>
<evidence type="ECO:0000313" key="1">
    <source>
        <dbReference type="EMBL" id="TFK74536.1"/>
    </source>
</evidence>
<evidence type="ECO:0000313" key="2">
    <source>
        <dbReference type="Proteomes" id="UP000308600"/>
    </source>
</evidence>
<organism evidence="1 2">
    <name type="scientific">Pluteus cervinus</name>
    <dbReference type="NCBI Taxonomy" id="181527"/>
    <lineage>
        <taxon>Eukaryota</taxon>
        <taxon>Fungi</taxon>
        <taxon>Dikarya</taxon>
        <taxon>Basidiomycota</taxon>
        <taxon>Agaricomycotina</taxon>
        <taxon>Agaricomycetes</taxon>
        <taxon>Agaricomycetidae</taxon>
        <taxon>Agaricales</taxon>
        <taxon>Pluteineae</taxon>
        <taxon>Pluteaceae</taxon>
        <taxon>Pluteus</taxon>
    </lineage>
</organism>
<name>A0ACD3BA70_9AGAR</name>
<proteinExistence type="predicted"/>
<dbReference type="Proteomes" id="UP000308600">
    <property type="component" value="Unassembled WGS sequence"/>
</dbReference>
<accession>A0ACD3BA70</accession>
<protein>
    <submittedName>
        <fullName evidence="1">Uncharacterized protein</fullName>
    </submittedName>
</protein>
<gene>
    <name evidence="1" type="ORF">BDN72DRAFT_759444</name>
</gene>
<sequence>MPSEPTTPSDQESTQLHQIQVPQLPDVDPLSRRKDGTVSKMRSHRGNVPVLPQTKLCPHCPAKFTRTTHLNRHLRTHTGERLHRCDLCDAQFTRSDLLARHKRSCVDPLSRLKRKACLGCVESKVKCDRETPCSRCASRGRQCVYPPMPKKPPSVIMGNESINSDKSLVSPSTSSSVVGPPTPPQDDDAPDETPTTEVFHPNSQRDDPRPSPFRNSAIELPTRIYDPKGKGKAVGAVNSHLSPAFWNDGDEFVKLFSNVFPEIVNPNAPAQAGFDATGSYATETSGPLSEAFGIPSFFTPSMAYPLHSFNGPSIQPALNDARYLSVPNLEEGYALYKDPTIAELQHYLQLYSTVYVEQHPISHVPSFNPGLASPYLLSAMQACGALFVKTTKASLFVAKTLYMARDALMEEFARNSTDPVDQMHLVVGTVLLQTIGLFHEQSDERTSASWIHGLLVMLIRNNVMIKTNAAWKPNFSSSVSLDALWRNWVTHESMKRAIIWSYMHDCCHSMYFGWQPQYLCDEMDLYLPCNSDLWEAKDANEWWCILHSPTQAGYADTEARLRGPNLRQALQCLKQHNFSGTPIALDPFAHFVLIHAILRRLFSICLEDRLANNQADDRHEQSVRMEIRDLDYSMQNWVESWKQSPLSPRARSDVEPPFIANVLPFYWLGQVALLAYQEGLPPFSYNASHTNQMELHYRLVKRWLRHIRNFLKNTDEASTLVWADLMKVRLHTWQQEVEVDLQNNESQDGVTEFFTEL</sequence>
<keyword evidence="2" id="KW-1185">Reference proteome</keyword>
<reference evidence="1 2" key="1">
    <citation type="journal article" date="2019" name="Nat. Ecol. Evol.">
        <title>Megaphylogeny resolves global patterns of mushroom evolution.</title>
        <authorList>
            <person name="Varga T."/>
            <person name="Krizsan K."/>
            <person name="Foldi C."/>
            <person name="Dima B."/>
            <person name="Sanchez-Garcia M."/>
            <person name="Sanchez-Ramirez S."/>
            <person name="Szollosi G.J."/>
            <person name="Szarkandi J.G."/>
            <person name="Papp V."/>
            <person name="Albert L."/>
            <person name="Andreopoulos W."/>
            <person name="Angelini C."/>
            <person name="Antonin V."/>
            <person name="Barry K.W."/>
            <person name="Bougher N.L."/>
            <person name="Buchanan P."/>
            <person name="Buyck B."/>
            <person name="Bense V."/>
            <person name="Catcheside P."/>
            <person name="Chovatia M."/>
            <person name="Cooper J."/>
            <person name="Damon W."/>
            <person name="Desjardin D."/>
            <person name="Finy P."/>
            <person name="Geml J."/>
            <person name="Haridas S."/>
            <person name="Hughes K."/>
            <person name="Justo A."/>
            <person name="Karasinski D."/>
            <person name="Kautmanova I."/>
            <person name="Kiss B."/>
            <person name="Kocsube S."/>
            <person name="Kotiranta H."/>
            <person name="LaButti K.M."/>
            <person name="Lechner B.E."/>
            <person name="Liimatainen K."/>
            <person name="Lipzen A."/>
            <person name="Lukacs Z."/>
            <person name="Mihaltcheva S."/>
            <person name="Morgado L.N."/>
            <person name="Niskanen T."/>
            <person name="Noordeloos M.E."/>
            <person name="Ohm R.A."/>
            <person name="Ortiz-Santana B."/>
            <person name="Ovrebo C."/>
            <person name="Racz N."/>
            <person name="Riley R."/>
            <person name="Savchenko A."/>
            <person name="Shiryaev A."/>
            <person name="Soop K."/>
            <person name="Spirin V."/>
            <person name="Szebenyi C."/>
            <person name="Tomsovsky M."/>
            <person name="Tulloss R.E."/>
            <person name="Uehling J."/>
            <person name="Grigoriev I.V."/>
            <person name="Vagvolgyi C."/>
            <person name="Papp T."/>
            <person name="Martin F.M."/>
            <person name="Miettinen O."/>
            <person name="Hibbett D.S."/>
            <person name="Nagy L.G."/>
        </authorList>
    </citation>
    <scope>NUCLEOTIDE SEQUENCE [LARGE SCALE GENOMIC DNA]</scope>
    <source>
        <strain evidence="1 2">NL-1719</strain>
    </source>
</reference>